<evidence type="ECO:0000313" key="1">
    <source>
        <dbReference type="EMBL" id="RSX50265.1"/>
    </source>
</evidence>
<proteinExistence type="predicted"/>
<reference evidence="1 2" key="1">
    <citation type="submission" date="2018-09" db="EMBL/GenBank/DDBJ databases">
        <title>Characterization of the phylogenetic diversity of five novel species belonging to the genus Bifidobacterium.</title>
        <authorList>
            <person name="Lugli G.A."/>
            <person name="Duranti S."/>
            <person name="Milani C."/>
        </authorList>
    </citation>
    <scope>NUCLEOTIDE SEQUENCE [LARGE SCALE GENOMIC DNA]</scope>
    <source>
        <strain evidence="1 2">2028B</strain>
    </source>
</reference>
<accession>A0A430FBP1</accession>
<dbReference type="Proteomes" id="UP000288607">
    <property type="component" value="Unassembled WGS sequence"/>
</dbReference>
<comment type="caution">
    <text evidence="1">The sequence shown here is derived from an EMBL/GenBank/DDBJ whole genome shotgun (WGS) entry which is preliminary data.</text>
</comment>
<organism evidence="1 2">
    <name type="scientific">Bifidobacterium callimiconis</name>
    <dbReference type="NCBI Taxonomy" id="2306973"/>
    <lineage>
        <taxon>Bacteria</taxon>
        <taxon>Bacillati</taxon>
        <taxon>Actinomycetota</taxon>
        <taxon>Actinomycetes</taxon>
        <taxon>Bifidobacteriales</taxon>
        <taxon>Bifidobacteriaceae</taxon>
        <taxon>Bifidobacterium</taxon>
    </lineage>
</organism>
<name>A0A430FBP1_9BIFI</name>
<dbReference type="AlphaFoldDB" id="A0A430FBP1"/>
<dbReference type="RefSeq" id="WP_126030613.1">
    <property type="nucleotide sequence ID" value="NZ_QXGJ01000009.1"/>
</dbReference>
<dbReference type="EMBL" id="QXGJ01000009">
    <property type="protein sequence ID" value="RSX50265.1"/>
    <property type="molecule type" value="Genomic_DNA"/>
</dbReference>
<protein>
    <submittedName>
        <fullName evidence="1">Uncharacterized protein</fullName>
    </submittedName>
</protein>
<sequence>MNPLIQLESTARDEETEPQLSDIINAIRNEYDKDTAKDKYHEAATAWFRAACYHWIRVMDGENDCRAVAVVAVALEKQGWDMIPAILASLLPDTTIDAMRDTSDVDLQLCYVDDYFDGLDHVMPDDDTIADAMRHIDGIIQSSGDDATANAQTLMAILATAAGQADTAREAAWQANRIDPDHPFAAWLTDLAR</sequence>
<evidence type="ECO:0000313" key="2">
    <source>
        <dbReference type="Proteomes" id="UP000288607"/>
    </source>
</evidence>
<gene>
    <name evidence="1" type="ORF">D2E23_1813</name>
</gene>
<keyword evidence="2" id="KW-1185">Reference proteome</keyword>
<dbReference type="OrthoDB" id="9801496at2"/>